<dbReference type="Pfam" id="PF02826">
    <property type="entry name" value="2-Hacid_dh_C"/>
    <property type="match status" value="1"/>
</dbReference>
<evidence type="ECO:0000313" key="7">
    <source>
        <dbReference type="EMBL" id="QEN09474.1"/>
    </source>
</evidence>
<feature type="domain" description="D-isomer specific 2-hydroxyacid dehydrogenase catalytic" evidence="5">
    <location>
        <begin position="4"/>
        <end position="314"/>
    </location>
</feature>
<dbReference type="SUPFAM" id="SSF52283">
    <property type="entry name" value="Formate/glycerate dehydrogenase catalytic domain-like"/>
    <property type="match status" value="1"/>
</dbReference>
<dbReference type="EMBL" id="CP036150">
    <property type="protein sequence ID" value="QEN09474.1"/>
    <property type="molecule type" value="Genomic_DNA"/>
</dbReference>
<dbReference type="AlphaFoldDB" id="A0A5C1QS61"/>
<dbReference type="InterPro" id="IPR006140">
    <property type="entry name" value="D-isomer_DH_NAD-bd"/>
</dbReference>
<dbReference type="CDD" id="cd12173">
    <property type="entry name" value="PGDH_4"/>
    <property type="match status" value="1"/>
</dbReference>
<evidence type="ECO:0000256" key="1">
    <source>
        <dbReference type="ARBA" id="ARBA00005854"/>
    </source>
</evidence>
<dbReference type="Pfam" id="PF00389">
    <property type="entry name" value="2-Hacid_dh"/>
    <property type="match status" value="1"/>
</dbReference>
<sequence>MKTVLIPHDIAEEGKDFLRERGYLVKLGRGSDKSSLLLDVPDADAILFRNEAYDAEVLQAAKKLKVMSRHGVGVDKVDLKAAEELGIWVTNGPTSNSNTVAEMALGTIIALGRNLVASNRATHSLDFEFRNRTIGIDLQGKTLALIGLGKIGLLLAQKAHYGLGMKVVAFDFRKDAKSFPSYVRRLESFDDAFREGDFVSIHYPSNGNNDRTITLKQFKLMKKSAYFINLARGELLVEKDLVEALSSSLIAGAALDVYDHEPPHENNPLLALENVLLTPHNASLTTDCMVRMALHAAQGIDEVLSGKEPTWPVNHPGNPRK</sequence>
<dbReference type="Proteomes" id="UP000324209">
    <property type="component" value="Chromosome"/>
</dbReference>
<dbReference type="GO" id="GO:0051287">
    <property type="term" value="F:NAD binding"/>
    <property type="evidence" value="ECO:0007669"/>
    <property type="project" value="InterPro"/>
</dbReference>
<reference evidence="7 8" key="1">
    <citation type="submission" date="2019-02" db="EMBL/GenBank/DDBJ databases">
        <title>Complete Genome Sequence and Methylome Analysis of free living Spirochaetas.</title>
        <authorList>
            <person name="Fomenkov A."/>
            <person name="Dubinina G."/>
            <person name="Leshcheva N."/>
            <person name="Mikheeva N."/>
            <person name="Grabovich M."/>
            <person name="Vincze T."/>
            <person name="Roberts R.J."/>
        </authorList>
    </citation>
    <scope>NUCLEOTIDE SEQUENCE [LARGE SCALE GENOMIC DNA]</scope>
    <source>
        <strain evidence="7 8">K2</strain>
    </source>
</reference>
<dbReference type="PANTHER" id="PTHR42789:SF1">
    <property type="entry name" value="D-ISOMER SPECIFIC 2-HYDROXYACID DEHYDROGENASE FAMILY PROTEIN (AFU_ORTHOLOGUE AFUA_6G10090)"/>
    <property type="match status" value="1"/>
</dbReference>
<dbReference type="InterPro" id="IPR029753">
    <property type="entry name" value="D-isomer_DH_CS"/>
</dbReference>
<evidence type="ECO:0000259" key="6">
    <source>
        <dbReference type="Pfam" id="PF02826"/>
    </source>
</evidence>
<evidence type="ECO:0000256" key="2">
    <source>
        <dbReference type="ARBA" id="ARBA00023002"/>
    </source>
</evidence>
<keyword evidence="3" id="KW-0520">NAD</keyword>
<dbReference type="GO" id="GO:0016616">
    <property type="term" value="F:oxidoreductase activity, acting on the CH-OH group of donors, NAD or NADP as acceptor"/>
    <property type="evidence" value="ECO:0007669"/>
    <property type="project" value="InterPro"/>
</dbReference>
<protein>
    <submittedName>
        <fullName evidence="7">Hydroxyacid dehydrogenase</fullName>
    </submittedName>
</protein>
<dbReference type="SUPFAM" id="SSF51735">
    <property type="entry name" value="NAD(P)-binding Rossmann-fold domains"/>
    <property type="match status" value="1"/>
</dbReference>
<evidence type="ECO:0000259" key="5">
    <source>
        <dbReference type="Pfam" id="PF00389"/>
    </source>
</evidence>
<name>A0A5C1QS61_9SPIO</name>
<evidence type="ECO:0000256" key="3">
    <source>
        <dbReference type="ARBA" id="ARBA00023027"/>
    </source>
</evidence>
<dbReference type="Gene3D" id="3.40.50.720">
    <property type="entry name" value="NAD(P)-binding Rossmann-like Domain"/>
    <property type="match status" value="2"/>
</dbReference>
<evidence type="ECO:0000256" key="4">
    <source>
        <dbReference type="RuleBase" id="RU003719"/>
    </source>
</evidence>
<proteinExistence type="inferred from homology"/>
<dbReference type="OrthoDB" id="9805416at2"/>
<dbReference type="InterPro" id="IPR036291">
    <property type="entry name" value="NAD(P)-bd_dom_sf"/>
</dbReference>
<comment type="similarity">
    <text evidence="1 4">Belongs to the D-isomer specific 2-hydroxyacid dehydrogenase family.</text>
</comment>
<feature type="domain" description="D-isomer specific 2-hydroxyacid dehydrogenase NAD-binding" evidence="6">
    <location>
        <begin position="106"/>
        <end position="282"/>
    </location>
</feature>
<dbReference type="InterPro" id="IPR006139">
    <property type="entry name" value="D-isomer_2_OHA_DH_cat_dom"/>
</dbReference>
<keyword evidence="8" id="KW-1185">Reference proteome</keyword>
<keyword evidence="2 4" id="KW-0560">Oxidoreductase</keyword>
<dbReference type="RefSeq" id="WP_149487549.1">
    <property type="nucleotide sequence ID" value="NZ_CP036150.1"/>
</dbReference>
<dbReference type="PANTHER" id="PTHR42789">
    <property type="entry name" value="D-ISOMER SPECIFIC 2-HYDROXYACID DEHYDROGENASE FAMILY PROTEIN (AFU_ORTHOLOGUE AFUA_6G10090)"/>
    <property type="match status" value="1"/>
</dbReference>
<evidence type="ECO:0000313" key="8">
    <source>
        <dbReference type="Proteomes" id="UP000324209"/>
    </source>
</evidence>
<dbReference type="InterPro" id="IPR050857">
    <property type="entry name" value="D-2-hydroxyacid_DH"/>
</dbReference>
<accession>A0A5C1QS61</accession>
<dbReference type="PROSITE" id="PS00671">
    <property type="entry name" value="D_2_HYDROXYACID_DH_3"/>
    <property type="match status" value="1"/>
</dbReference>
<gene>
    <name evidence="7" type="ORF">EXM22_16340</name>
</gene>
<dbReference type="KEGG" id="ock:EXM22_16340"/>
<organism evidence="7 8">
    <name type="scientific">Oceanispirochaeta crateris</name>
    <dbReference type="NCBI Taxonomy" id="2518645"/>
    <lineage>
        <taxon>Bacteria</taxon>
        <taxon>Pseudomonadati</taxon>
        <taxon>Spirochaetota</taxon>
        <taxon>Spirochaetia</taxon>
        <taxon>Spirochaetales</taxon>
        <taxon>Spirochaetaceae</taxon>
        <taxon>Oceanispirochaeta</taxon>
    </lineage>
</organism>